<dbReference type="Proteomes" id="UP001159427">
    <property type="component" value="Unassembled WGS sequence"/>
</dbReference>
<comment type="caution">
    <text evidence="1">The sequence shown here is derived from an EMBL/GenBank/DDBJ whole genome shotgun (WGS) entry which is preliminary data.</text>
</comment>
<evidence type="ECO:0000313" key="2">
    <source>
        <dbReference type="Proteomes" id="UP001159427"/>
    </source>
</evidence>
<reference evidence="1 2" key="1">
    <citation type="submission" date="2022-05" db="EMBL/GenBank/DDBJ databases">
        <authorList>
            <consortium name="Genoscope - CEA"/>
            <person name="William W."/>
        </authorList>
    </citation>
    <scope>NUCLEOTIDE SEQUENCE [LARGE SCALE GENOMIC DNA]</scope>
</reference>
<proteinExistence type="predicted"/>
<protein>
    <submittedName>
        <fullName evidence="1">Uncharacterized protein</fullName>
    </submittedName>
</protein>
<name>A0ABN8SFY7_9CNID</name>
<evidence type="ECO:0000313" key="1">
    <source>
        <dbReference type="EMBL" id="CAH3190623.1"/>
    </source>
</evidence>
<keyword evidence="2" id="KW-1185">Reference proteome</keyword>
<organism evidence="1 2">
    <name type="scientific">Porites evermanni</name>
    <dbReference type="NCBI Taxonomy" id="104178"/>
    <lineage>
        <taxon>Eukaryota</taxon>
        <taxon>Metazoa</taxon>
        <taxon>Cnidaria</taxon>
        <taxon>Anthozoa</taxon>
        <taxon>Hexacorallia</taxon>
        <taxon>Scleractinia</taxon>
        <taxon>Fungiina</taxon>
        <taxon>Poritidae</taxon>
        <taxon>Porites</taxon>
    </lineage>
</organism>
<accession>A0ABN8SFY7</accession>
<feature type="non-terminal residue" evidence="1">
    <location>
        <position position="1"/>
    </location>
</feature>
<gene>
    <name evidence="1" type="ORF">PEVE_00020661</name>
</gene>
<dbReference type="EMBL" id="CALNXI010002771">
    <property type="protein sequence ID" value="CAH3190623.1"/>
    <property type="molecule type" value="Genomic_DNA"/>
</dbReference>
<sequence length="102" mass="11511">LIHLFKAFALKPGETPDQAQHRLYRRLWALLWFGSGKKLRAVVGCQPTYVYPPSLKKVAREITSGDRLVDTPDPTHVGVYKVNIGDLAKAKWPSAKKDKKNN</sequence>